<dbReference type="InterPro" id="IPR036866">
    <property type="entry name" value="RibonucZ/Hydroxyglut_hydro"/>
</dbReference>
<evidence type="ECO:0000259" key="3">
    <source>
        <dbReference type="SMART" id="SM01027"/>
    </source>
</evidence>
<accession>A0A955L5B3</accession>
<gene>
    <name evidence="4" type="ORF">KC909_03035</name>
</gene>
<dbReference type="CDD" id="cd16295">
    <property type="entry name" value="TTHA0252-CPSF-like_MBL-fold"/>
    <property type="match status" value="1"/>
</dbReference>
<keyword evidence="1" id="KW-0378">Hydrolase</keyword>
<evidence type="ECO:0000313" key="4">
    <source>
        <dbReference type="EMBL" id="MCA9383314.1"/>
    </source>
</evidence>
<evidence type="ECO:0000259" key="2">
    <source>
        <dbReference type="SMART" id="SM00849"/>
    </source>
</evidence>
<dbReference type="GO" id="GO:0004521">
    <property type="term" value="F:RNA endonuclease activity"/>
    <property type="evidence" value="ECO:0007669"/>
    <property type="project" value="TreeGrafter"/>
</dbReference>
<dbReference type="AlphaFoldDB" id="A0A955L5B3"/>
<dbReference type="Pfam" id="PF07521">
    <property type="entry name" value="RMMBL"/>
    <property type="match status" value="1"/>
</dbReference>
<dbReference type="SUPFAM" id="SSF56281">
    <property type="entry name" value="Metallo-hydrolase/oxidoreductase"/>
    <property type="match status" value="1"/>
</dbReference>
<name>A0A955L5B3_9BACT</name>
<evidence type="ECO:0000313" key="5">
    <source>
        <dbReference type="Proteomes" id="UP000783287"/>
    </source>
</evidence>
<dbReference type="Pfam" id="PF00753">
    <property type="entry name" value="Lactamase_B"/>
    <property type="match status" value="1"/>
</dbReference>
<dbReference type="InterPro" id="IPR011108">
    <property type="entry name" value="RMMBL"/>
</dbReference>
<reference evidence="4" key="2">
    <citation type="journal article" date="2021" name="Microbiome">
        <title>Successional dynamics and alternative stable states in a saline activated sludge microbial community over 9 years.</title>
        <authorList>
            <person name="Wang Y."/>
            <person name="Ye J."/>
            <person name="Ju F."/>
            <person name="Liu L."/>
            <person name="Boyd J.A."/>
            <person name="Deng Y."/>
            <person name="Parks D.H."/>
            <person name="Jiang X."/>
            <person name="Yin X."/>
            <person name="Woodcroft B.J."/>
            <person name="Tyson G.W."/>
            <person name="Hugenholtz P."/>
            <person name="Polz M.F."/>
            <person name="Zhang T."/>
        </authorList>
    </citation>
    <scope>NUCLEOTIDE SEQUENCE</scope>
    <source>
        <strain evidence="4">HKST-UBA14</strain>
    </source>
</reference>
<sequence length="478" mass="53685">MKLTFLGAAGTVTGSCYLIETENKKFLVDCGMFQGIGLEERNNDEFLFDPREIDFVLLTHAHMDHSGLLPKLVKHGFKGDIYLTPPTAALGEILLLDAAKIQENKFKEYSESMPYKSVTSLYDTLDSINTIAMFSSISFGEVKNIDKEIKFKFVKAGHILGAASIVIKVEDKVLVFSGDLGRVDQSIIERYEHINLEGFGKADYVIMESLYGGETHAHRDESIAKFTDVITRTLDSNGSVMIPCFSVHRTQELLEILKEAYTQGVIRDNVQTFLDSPLALRATRIYEQFSTYFNTSTEILGKEVVYDEAVQANKDNARYVPQNNRFYFENLKVINRYKQSLRASKKNNSIFIAGSGMADGGRILNHLSAGIENPRNTVLFVGFQAEGTLGRKIIDGAKNININKRNLEVKANIEIIRGFSAHGDTHALLDWLSSISLNDNAQIFLVHAEPDRSEAFDKILREDGYHSHIAEWKSTQEI</sequence>
<dbReference type="PROSITE" id="PS51257">
    <property type="entry name" value="PROKAR_LIPOPROTEIN"/>
    <property type="match status" value="1"/>
</dbReference>
<evidence type="ECO:0000256" key="1">
    <source>
        <dbReference type="ARBA" id="ARBA00022801"/>
    </source>
</evidence>
<dbReference type="GO" id="GO:0016787">
    <property type="term" value="F:hydrolase activity"/>
    <property type="evidence" value="ECO:0007669"/>
    <property type="project" value="UniProtKB-KW"/>
</dbReference>
<dbReference type="InterPro" id="IPR001279">
    <property type="entry name" value="Metallo-B-lactamas"/>
</dbReference>
<dbReference type="Proteomes" id="UP000783287">
    <property type="component" value="Unassembled WGS sequence"/>
</dbReference>
<protein>
    <submittedName>
        <fullName evidence="4">MBL fold metallo-hydrolase</fullName>
    </submittedName>
</protein>
<dbReference type="InterPro" id="IPR050698">
    <property type="entry name" value="MBL"/>
</dbReference>
<dbReference type="PANTHER" id="PTHR11203:SF37">
    <property type="entry name" value="INTEGRATOR COMPLEX SUBUNIT 11"/>
    <property type="match status" value="1"/>
</dbReference>
<dbReference type="SMART" id="SM00849">
    <property type="entry name" value="Lactamase_B"/>
    <property type="match status" value="1"/>
</dbReference>
<organism evidence="4 5">
    <name type="scientific">Candidatus Dojkabacteria bacterium</name>
    <dbReference type="NCBI Taxonomy" id="2099670"/>
    <lineage>
        <taxon>Bacteria</taxon>
        <taxon>Candidatus Dojkabacteria</taxon>
    </lineage>
</organism>
<dbReference type="Gene3D" id="3.60.15.10">
    <property type="entry name" value="Ribonuclease Z/Hydroxyacylglutathione hydrolase-like"/>
    <property type="match status" value="1"/>
</dbReference>
<feature type="domain" description="Beta-Casp" evidence="3">
    <location>
        <begin position="250"/>
        <end position="393"/>
    </location>
</feature>
<dbReference type="SMART" id="SM01027">
    <property type="entry name" value="Beta-Casp"/>
    <property type="match status" value="1"/>
</dbReference>
<dbReference type="InterPro" id="IPR022712">
    <property type="entry name" value="Beta_Casp"/>
</dbReference>
<dbReference type="Pfam" id="PF10996">
    <property type="entry name" value="Beta-Casp"/>
    <property type="match status" value="1"/>
</dbReference>
<proteinExistence type="predicted"/>
<comment type="caution">
    <text evidence="4">The sequence shown here is derived from an EMBL/GenBank/DDBJ whole genome shotgun (WGS) entry which is preliminary data.</text>
</comment>
<dbReference type="EMBL" id="JAGQLK010000053">
    <property type="protein sequence ID" value="MCA9383314.1"/>
    <property type="molecule type" value="Genomic_DNA"/>
</dbReference>
<feature type="domain" description="Metallo-beta-lactamase" evidence="2">
    <location>
        <begin position="13"/>
        <end position="248"/>
    </location>
</feature>
<dbReference type="PANTHER" id="PTHR11203">
    <property type="entry name" value="CLEAVAGE AND POLYADENYLATION SPECIFICITY FACTOR FAMILY MEMBER"/>
    <property type="match status" value="1"/>
</dbReference>
<reference evidence="4" key="1">
    <citation type="submission" date="2020-04" db="EMBL/GenBank/DDBJ databases">
        <authorList>
            <person name="Zhang T."/>
        </authorList>
    </citation>
    <scope>NUCLEOTIDE SEQUENCE</scope>
    <source>
        <strain evidence="4">HKST-UBA14</strain>
    </source>
</reference>
<dbReference type="Gene3D" id="3.40.50.10890">
    <property type="match status" value="1"/>
</dbReference>